<organism evidence="1 2">
    <name type="scientific">Paraburkholderia rhynchosiae</name>
    <dbReference type="NCBI Taxonomy" id="487049"/>
    <lineage>
        <taxon>Bacteria</taxon>
        <taxon>Pseudomonadati</taxon>
        <taxon>Pseudomonadota</taxon>
        <taxon>Betaproteobacteria</taxon>
        <taxon>Burkholderiales</taxon>
        <taxon>Burkholderiaceae</taxon>
        <taxon>Paraburkholderia</taxon>
    </lineage>
</organism>
<dbReference type="Proteomes" id="UP001629235">
    <property type="component" value="Unassembled WGS sequence"/>
</dbReference>
<sequence length="374" mass="39050">MKQIRIDAFGVPSQAARCVEVAAPGAPSAWEVLVDVEACAINPADLARLAGRYGELPRLPATVGLEAVGRVVACGASVRELAVGDRVIVIGNDNWCQQKRVAASQVFKVAPELDPLQLAALKVNACTALELVRRHAALERGAWIVQTAPLSGVGRAVMQIARHDGLRTLNIVRRADAIAQVCAAGGDVALFDGPELTQAAQAVTGGAPMMLALDAVGGDGVARLAPLLERGATIVNYGMLSGRPVQLDSDALIFRGIGLKGFWLTQRLARMTLAQRDALMAEAVELLRAGVLQVEVAAAYPLEAVGKALRHVDEPGRRGKVYLLPNGPIGLSGSVGPVVPIAGVAASSQSTSPVPATSGHLWTDIRDVHETRTA</sequence>
<reference evidence="1 2" key="1">
    <citation type="journal article" date="2024" name="Chem. Sci.">
        <title>Discovery of megapolipeptins by genome mining of a Burkholderiales bacteria collection.</title>
        <authorList>
            <person name="Paulo B.S."/>
            <person name="Recchia M.J.J."/>
            <person name="Lee S."/>
            <person name="Fergusson C.H."/>
            <person name="Romanowski S.B."/>
            <person name="Hernandez A."/>
            <person name="Krull N."/>
            <person name="Liu D.Y."/>
            <person name="Cavanagh H."/>
            <person name="Bos A."/>
            <person name="Gray C.A."/>
            <person name="Murphy B.T."/>
            <person name="Linington R.G."/>
            <person name="Eustaquio A.S."/>
        </authorList>
    </citation>
    <scope>NUCLEOTIDE SEQUENCE [LARGE SCALE GENOMIC DNA]</scope>
    <source>
        <strain evidence="1 2">RL18-126-BIB-B</strain>
    </source>
</reference>
<protein>
    <submittedName>
        <fullName evidence="1">Zinc-dependent alcohol dehydrogenase family protein</fullName>
    </submittedName>
</protein>
<proteinExistence type="predicted"/>
<evidence type="ECO:0000313" key="1">
    <source>
        <dbReference type="EMBL" id="MFM0107251.1"/>
    </source>
</evidence>
<keyword evidence="2" id="KW-1185">Reference proteome</keyword>
<evidence type="ECO:0000313" key="2">
    <source>
        <dbReference type="Proteomes" id="UP001629235"/>
    </source>
</evidence>
<dbReference type="EMBL" id="JAQQDW010000075">
    <property type="protein sequence ID" value="MFM0107251.1"/>
    <property type="molecule type" value="Genomic_DNA"/>
</dbReference>
<accession>A0ACC7NLX8</accession>
<name>A0ACC7NLX8_9BURK</name>
<gene>
    <name evidence="1" type="ORF">PQR01_28160</name>
</gene>
<comment type="caution">
    <text evidence="1">The sequence shown here is derived from an EMBL/GenBank/DDBJ whole genome shotgun (WGS) entry which is preliminary data.</text>
</comment>